<dbReference type="Pfam" id="PF25019">
    <property type="entry name" value="LRR_R13L1-DRL21"/>
    <property type="match status" value="1"/>
</dbReference>
<dbReference type="PANTHER" id="PTHR36766">
    <property type="entry name" value="PLANT BROAD-SPECTRUM MILDEW RESISTANCE PROTEIN RPW8"/>
    <property type="match status" value="1"/>
</dbReference>
<comment type="caution">
    <text evidence="12">The sequence shown here is derived from an EMBL/GenBank/DDBJ whole genome shotgun (WGS) entry which is preliminary data.</text>
</comment>
<feature type="domain" description="Disease resistance N-terminal" evidence="9">
    <location>
        <begin position="10"/>
        <end position="94"/>
    </location>
</feature>
<dbReference type="Gene3D" id="3.80.10.10">
    <property type="entry name" value="Ribonuclease Inhibitor"/>
    <property type="match status" value="4"/>
</dbReference>
<feature type="domain" description="R13L1/DRL21-like LRR repeat region" evidence="11">
    <location>
        <begin position="571"/>
        <end position="699"/>
    </location>
</feature>
<evidence type="ECO:0000256" key="1">
    <source>
        <dbReference type="ARBA" id="ARBA00022614"/>
    </source>
</evidence>
<accession>A0ABR2TUY9</accession>
<evidence type="ECO:0000313" key="13">
    <source>
        <dbReference type="Proteomes" id="UP001396334"/>
    </source>
</evidence>
<feature type="domain" description="NB-ARC" evidence="8">
    <location>
        <begin position="172"/>
        <end position="233"/>
    </location>
</feature>
<dbReference type="InterPro" id="IPR032675">
    <property type="entry name" value="LRR_dom_sf"/>
</dbReference>
<evidence type="ECO:0000259" key="10">
    <source>
        <dbReference type="Pfam" id="PF23559"/>
    </source>
</evidence>
<keyword evidence="6" id="KW-0175">Coiled coil</keyword>
<dbReference type="PANTHER" id="PTHR36766:SF47">
    <property type="entry name" value="NB-ARC DOMAIN-CONTAINING PROTEIN"/>
    <property type="match status" value="1"/>
</dbReference>
<evidence type="ECO:0000256" key="3">
    <source>
        <dbReference type="ARBA" id="ARBA00022741"/>
    </source>
</evidence>
<dbReference type="Pfam" id="PF18052">
    <property type="entry name" value="Rx_N"/>
    <property type="match status" value="1"/>
</dbReference>
<dbReference type="Pfam" id="PF23559">
    <property type="entry name" value="WHD_DRP"/>
    <property type="match status" value="1"/>
</dbReference>
<feature type="region of interest" description="Disordered" evidence="7">
    <location>
        <begin position="141"/>
        <end position="163"/>
    </location>
</feature>
<dbReference type="Pfam" id="PF00931">
    <property type="entry name" value="NB-ARC"/>
    <property type="match status" value="1"/>
</dbReference>
<keyword evidence="5" id="KW-0067">ATP-binding</keyword>
<dbReference type="Gene3D" id="1.20.5.4130">
    <property type="match status" value="1"/>
</dbReference>
<dbReference type="SUPFAM" id="SSF52058">
    <property type="entry name" value="L domain-like"/>
    <property type="match status" value="2"/>
</dbReference>
<evidence type="ECO:0000259" key="9">
    <source>
        <dbReference type="Pfam" id="PF18052"/>
    </source>
</evidence>
<proteinExistence type="predicted"/>
<keyword evidence="3" id="KW-0547">Nucleotide-binding</keyword>
<evidence type="ECO:0000256" key="2">
    <source>
        <dbReference type="ARBA" id="ARBA00022737"/>
    </source>
</evidence>
<evidence type="ECO:0000259" key="11">
    <source>
        <dbReference type="Pfam" id="PF25019"/>
    </source>
</evidence>
<sequence>MADVLLSPLVSTILENLSSLFLEEVVLARSLKTQLKSLESTLTTIQAVLLDAEEKQSKSAALKDWLDKLKHAAYDVEDLLDDFKQEARECSLRKDARSKVYSCLFPRIPLSFRIKMGRKFKDAREKLDAIAAEKNKFHLTEGAGEVTTQPNEDRQTSSLVKESDVLGREDEKEKLWDKLKQPLQRGRRGSTVIVTTRDENIALTMAGAADRVHHLGCLSIDDSWSLFKKRAFGMGMNEDNVDLETIGREIVRRCGGVPLAIKALGNILRFKTRESEWLRVKDSEIWDLEDERKRIFEVLRLSYQHLPSYMKRCFSFCSMFPKDTVMEKDDLIALWMANGFIPRRRGPLDLHDTGCEIFSELTRRSFFQEVDEKLDGTVTCKMHDLIHDLATLIMGHEGCVIEPNERLEIPETARHLLVPYGCSSPKVMDLTELSSLRSLILRCIRNHIPDKFSIPSHFISVQKYMKVLHFDRGSSNAGFESLKHLRYLRLNDSMRTLPESTSSLHNLQTLNLHSCSKLEMLPKGMKHLKNLRYLDLRYCNSLTCMPAGLGQLTCLRKLSKFIVGKDNGCGIDELKELALEGELSITGLVNVKSSREAKNVNLIKKQNLRSLTLSWRVRRGESSHHEHGNDEEILDALQPHSSLKKLDIIDYQGVSFPYWMMDLLLPNLVEISLEDCERCQQLPPLGKLRSLKVLIIKGMGALKYIDSNFYGDTESCFPSLEVLKVIEAPCLEEWAAVNGRQHFPHLTSFTIHYCPKLVKLPMLCFPSLKVLSICKAPCLEEWAAIDGRQHFPLLTSLTIDDCPKLVKLPMPKSLKRLSVIGTSVSLLKSLMTNVTVVNYVWIGEFPELPEGLLQNQKQLEELSIHEISVKPPSNLLDNLSSLKRLFLQKWSPLETLPAGLQNLTCLEDLRVWHCNSLVSLGVNELQGLSSLSSLEINYCKKLRCLSEGVRYLTSLEKLHIGACPELNSLPQSIQHLSSLRSLHIWHCEKLISLPNEIQHLATLSELKICYCSNLVSLPQSIQHLSSLRSLWIEGCEKLISLPNEILQHLAMLSELNIWNCSALMSLPQSIQHLSSLRTLSIGGCDKLISLPNEIQHLAMLSELTITGCSALMSLPRGIRSLTALEWLTIERCPHLERRCQEEDWPTIAHIPHKRIGKEVIFYSFES</sequence>
<evidence type="ECO:0000313" key="12">
    <source>
        <dbReference type="EMBL" id="KAK9041207.1"/>
    </source>
</evidence>
<evidence type="ECO:0000256" key="6">
    <source>
        <dbReference type="SAM" id="Coils"/>
    </source>
</evidence>
<feature type="compositionally biased region" description="Basic and acidic residues" evidence="7">
    <location>
        <begin position="151"/>
        <end position="163"/>
    </location>
</feature>
<protein>
    <submittedName>
        <fullName evidence="12">Uncharacterized protein</fullName>
    </submittedName>
</protein>
<dbReference type="InterPro" id="IPR041118">
    <property type="entry name" value="Rx_N"/>
</dbReference>
<feature type="domain" description="Disease resistance protein winged helix" evidence="10">
    <location>
        <begin position="319"/>
        <end position="390"/>
    </location>
</feature>
<dbReference type="InterPro" id="IPR036388">
    <property type="entry name" value="WH-like_DNA-bd_sf"/>
</dbReference>
<dbReference type="Proteomes" id="UP001396334">
    <property type="component" value="Unassembled WGS sequence"/>
</dbReference>
<evidence type="ECO:0000256" key="4">
    <source>
        <dbReference type="ARBA" id="ARBA00022821"/>
    </source>
</evidence>
<dbReference type="EMBL" id="JBBPBN010000004">
    <property type="protein sequence ID" value="KAK9041207.1"/>
    <property type="molecule type" value="Genomic_DNA"/>
</dbReference>
<dbReference type="PRINTS" id="PR00364">
    <property type="entry name" value="DISEASERSIST"/>
</dbReference>
<dbReference type="SUPFAM" id="SSF52540">
    <property type="entry name" value="P-loop containing nucleoside triphosphate hydrolases"/>
    <property type="match status" value="1"/>
</dbReference>
<keyword evidence="2" id="KW-0677">Repeat</keyword>
<keyword evidence="1" id="KW-0433">Leucine-rich repeat</keyword>
<feature type="coiled-coil region" evidence="6">
    <location>
        <begin position="35"/>
        <end position="86"/>
    </location>
</feature>
<dbReference type="InterPro" id="IPR058922">
    <property type="entry name" value="WHD_DRP"/>
</dbReference>
<name>A0ABR2TUY9_9ROSI</name>
<dbReference type="Gene3D" id="1.10.10.10">
    <property type="entry name" value="Winged helix-like DNA-binding domain superfamily/Winged helix DNA-binding domain"/>
    <property type="match status" value="1"/>
</dbReference>
<evidence type="ECO:0000256" key="5">
    <source>
        <dbReference type="ARBA" id="ARBA00022840"/>
    </source>
</evidence>
<keyword evidence="13" id="KW-1185">Reference proteome</keyword>
<evidence type="ECO:0000256" key="7">
    <source>
        <dbReference type="SAM" id="MobiDB-lite"/>
    </source>
</evidence>
<dbReference type="InterPro" id="IPR056789">
    <property type="entry name" value="LRR_R13L1-DRL21"/>
</dbReference>
<dbReference type="InterPro" id="IPR027417">
    <property type="entry name" value="P-loop_NTPase"/>
</dbReference>
<dbReference type="InterPro" id="IPR038005">
    <property type="entry name" value="RX-like_CC"/>
</dbReference>
<keyword evidence="4" id="KW-0611">Plant defense</keyword>
<gene>
    <name evidence="12" type="ORF">V6N11_016319</name>
</gene>
<evidence type="ECO:0000259" key="8">
    <source>
        <dbReference type="Pfam" id="PF00931"/>
    </source>
</evidence>
<organism evidence="12 13">
    <name type="scientific">Hibiscus sabdariffa</name>
    <name type="common">roselle</name>
    <dbReference type="NCBI Taxonomy" id="183260"/>
    <lineage>
        <taxon>Eukaryota</taxon>
        <taxon>Viridiplantae</taxon>
        <taxon>Streptophyta</taxon>
        <taxon>Embryophyta</taxon>
        <taxon>Tracheophyta</taxon>
        <taxon>Spermatophyta</taxon>
        <taxon>Magnoliopsida</taxon>
        <taxon>eudicotyledons</taxon>
        <taxon>Gunneridae</taxon>
        <taxon>Pentapetalae</taxon>
        <taxon>rosids</taxon>
        <taxon>malvids</taxon>
        <taxon>Malvales</taxon>
        <taxon>Malvaceae</taxon>
        <taxon>Malvoideae</taxon>
        <taxon>Hibiscus</taxon>
    </lineage>
</organism>
<dbReference type="InterPro" id="IPR002182">
    <property type="entry name" value="NB-ARC"/>
</dbReference>
<dbReference type="CDD" id="cd14798">
    <property type="entry name" value="RX-CC_like"/>
    <property type="match status" value="1"/>
</dbReference>
<reference evidence="12 13" key="1">
    <citation type="journal article" date="2024" name="G3 (Bethesda)">
        <title>Genome assembly of Hibiscus sabdariffa L. provides insights into metabolisms of medicinal natural products.</title>
        <authorList>
            <person name="Kim T."/>
        </authorList>
    </citation>
    <scope>NUCLEOTIDE SEQUENCE [LARGE SCALE GENOMIC DNA]</scope>
    <source>
        <strain evidence="12">TK-2024</strain>
        <tissue evidence="12">Old leaves</tissue>
    </source>
</reference>